<proteinExistence type="predicted"/>
<name>A0A6C0HDB4_9ZZZZ</name>
<protein>
    <submittedName>
        <fullName evidence="1">Uncharacterized protein</fullName>
    </submittedName>
</protein>
<evidence type="ECO:0000313" key="1">
    <source>
        <dbReference type="EMBL" id="QHT78357.1"/>
    </source>
</evidence>
<dbReference type="EMBL" id="MN739930">
    <property type="protein sequence ID" value="QHT78357.1"/>
    <property type="molecule type" value="Genomic_DNA"/>
</dbReference>
<accession>A0A6C0HDB4</accession>
<organism evidence="1">
    <name type="scientific">viral metagenome</name>
    <dbReference type="NCBI Taxonomy" id="1070528"/>
    <lineage>
        <taxon>unclassified sequences</taxon>
        <taxon>metagenomes</taxon>
        <taxon>organismal metagenomes</taxon>
    </lineage>
</organism>
<sequence length="125" mass="14448">MMQSKTMSVTEAEALACVTMIEHPIPEGLRLTKIKSERDACFYVRNGGNYILHLKQSNRHVFVKCTGKAIRAADMQILFAIKDGKKDLTDSTCTVSYNYENYNKMHYDSFKYYEDCDAYYLQVSE</sequence>
<dbReference type="AlphaFoldDB" id="A0A6C0HDB4"/>
<reference evidence="1" key="1">
    <citation type="journal article" date="2020" name="Nature">
        <title>Giant virus diversity and host interactions through global metagenomics.</title>
        <authorList>
            <person name="Schulz F."/>
            <person name="Roux S."/>
            <person name="Paez-Espino D."/>
            <person name="Jungbluth S."/>
            <person name="Walsh D.A."/>
            <person name="Denef V.J."/>
            <person name="McMahon K.D."/>
            <person name="Konstantinidis K.T."/>
            <person name="Eloe-Fadrosh E.A."/>
            <person name="Kyrpides N.C."/>
            <person name="Woyke T."/>
        </authorList>
    </citation>
    <scope>NUCLEOTIDE SEQUENCE</scope>
    <source>
        <strain evidence="1">GVMAG-M-3300023179-91</strain>
    </source>
</reference>